<dbReference type="EMBL" id="SZYD01000006">
    <property type="protein sequence ID" value="KAD5960626.1"/>
    <property type="molecule type" value="Genomic_DNA"/>
</dbReference>
<name>A0A5N6P4P1_9ASTR</name>
<comment type="caution">
    <text evidence="1">The sequence shown here is derived from an EMBL/GenBank/DDBJ whole genome shotgun (WGS) entry which is preliminary data.</text>
</comment>
<reference evidence="1 2" key="1">
    <citation type="submission" date="2019-05" db="EMBL/GenBank/DDBJ databases">
        <title>Mikania micrantha, genome provides insights into the molecular mechanism of rapid growth.</title>
        <authorList>
            <person name="Liu B."/>
        </authorList>
    </citation>
    <scope>NUCLEOTIDE SEQUENCE [LARGE SCALE GENOMIC DNA]</scope>
    <source>
        <strain evidence="1">NLD-2019</strain>
        <tissue evidence="1">Leaf</tissue>
    </source>
</reference>
<organism evidence="1 2">
    <name type="scientific">Mikania micrantha</name>
    <name type="common">bitter vine</name>
    <dbReference type="NCBI Taxonomy" id="192012"/>
    <lineage>
        <taxon>Eukaryota</taxon>
        <taxon>Viridiplantae</taxon>
        <taxon>Streptophyta</taxon>
        <taxon>Embryophyta</taxon>
        <taxon>Tracheophyta</taxon>
        <taxon>Spermatophyta</taxon>
        <taxon>Magnoliopsida</taxon>
        <taxon>eudicotyledons</taxon>
        <taxon>Gunneridae</taxon>
        <taxon>Pentapetalae</taxon>
        <taxon>asterids</taxon>
        <taxon>campanulids</taxon>
        <taxon>Asterales</taxon>
        <taxon>Asteraceae</taxon>
        <taxon>Asteroideae</taxon>
        <taxon>Heliantheae alliance</taxon>
        <taxon>Eupatorieae</taxon>
        <taxon>Mikania</taxon>
    </lineage>
</organism>
<gene>
    <name evidence="1" type="ORF">E3N88_12098</name>
</gene>
<evidence type="ECO:0000313" key="1">
    <source>
        <dbReference type="EMBL" id="KAD5960626.1"/>
    </source>
</evidence>
<keyword evidence="2" id="KW-1185">Reference proteome</keyword>
<dbReference type="Proteomes" id="UP000326396">
    <property type="component" value="Linkage Group LG14"/>
</dbReference>
<protein>
    <submittedName>
        <fullName evidence="1">Uncharacterized protein</fullName>
    </submittedName>
</protein>
<dbReference type="AlphaFoldDB" id="A0A5N6P4P1"/>
<evidence type="ECO:0000313" key="2">
    <source>
        <dbReference type="Proteomes" id="UP000326396"/>
    </source>
</evidence>
<sequence>MSRASCRFKNHPFSWKNEEDMKVLVSICIGHTPVVEAEHQAYTNLFDELSCLLPHMVSYEAKKVDRYIWGLTPQIPGMVTSVEPTILEKAILLPTSLTDEMMRMGTLTKKQAGGKRSHITGHCPNSTNATITIMETAMSVTNARSMDTLRSNADLTQGKQERAKNAEVQTI</sequence>
<dbReference type="OrthoDB" id="1743621at2759"/>
<proteinExistence type="predicted"/>
<accession>A0A5N6P4P1</accession>